<dbReference type="Proteomes" id="UP000298030">
    <property type="component" value="Unassembled WGS sequence"/>
</dbReference>
<dbReference type="STRING" id="71717.A0A4Y7TB71"/>
<protein>
    <recommendedName>
        <fullName evidence="2">ER-bound oxygenase mpaB/mpaB'/Rubber oxygenase catalytic domain-containing protein</fullName>
    </recommendedName>
</protein>
<dbReference type="Pfam" id="PF09995">
    <property type="entry name" value="MPAB_Lcp_cat"/>
    <property type="match status" value="1"/>
</dbReference>
<keyword evidence="1" id="KW-0812">Transmembrane</keyword>
<evidence type="ECO:0000313" key="4">
    <source>
        <dbReference type="Proteomes" id="UP000298030"/>
    </source>
</evidence>
<dbReference type="AlphaFoldDB" id="A0A4Y7TB71"/>
<sequence length="433" mass="48900">MDSLLKLESSAQLAPATVAGTLGISLLVYVLLVRSLRWRRYNAIHRQYEAKWKEGKLSVAEAQKVMHVSSLYDMPWLLVRALSFALFKTYAVPDVSKLLLQTRQLGSGAKVAKRYADTEILIQTWIGCPINGFFDPKISPDEKRPAEDPRASIAIARTNFIHSKYKTITNDQYLFTLGLFIMEPAAWAERFGWRSLSPMEKDAFFIFWKDVGEKMGITDIPKTLKELSDWCDNYAEANMVPNETNKEVAYHTTQELICAVPEAFGLKAFAERVVITLLDDKLRVAFMLPKQPRILHRVVAALLTTVGLFQGYLCLPRADNDSKGYPIDYNLPKPDASGDIRQRPAVYRSVPWYAPVPTGVLSRFWNNLLVSVGWYKTLPSAEFFPKGYRLEEIGPRSFENVGIDQVMLEAAKIQGCPITGPWQSKTSGKGLSY</sequence>
<accession>A0A4Y7TB71</accession>
<proteinExistence type="predicted"/>
<reference evidence="3 4" key="1">
    <citation type="journal article" date="2019" name="Nat. Ecol. Evol.">
        <title>Megaphylogeny resolves global patterns of mushroom evolution.</title>
        <authorList>
            <person name="Varga T."/>
            <person name="Krizsan K."/>
            <person name="Foldi C."/>
            <person name="Dima B."/>
            <person name="Sanchez-Garcia M."/>
            <person name="Sanchez-Ramirez S."/>
            <person name="Szollosi G.J."/>
            <person name="Szarkandi J.G."/>
            <person name="Papp V."/>
            <person name="Albert L."/>
            <person name="Andreopoulos W."/>
            <person name="Angelini C."/>
            <person name="Antonin V."/>
            <person name="Barry K.W."/>
            <person name="Bougher N.L."/>
            <person name="Buchanan P."/>
            <person name="Buyck B."/>
            <person name="Bense V."/>
            <person name="Catcheside P."/>
            <person name="Chovatia M."/>
            <person name="Cooper J."/>
            <person name="Damon W."/>
            <person name="Desjardin D."/>
            <person name="Finy P."/>
            <person name="Geml J."/>
            <person name="Haridas S."/>
            <person name="Hughes K."/>
            <person name="Justo A."/>
            <person name="Karasinski D."/>
            <person name="Kautmanova I."/>
            <person name="Kiss B."/>
            <person name="Kocsube S."/>
            <person name="Kotiranta H."/>
            <person name="LaButti K.M."/>
            <person name="Lechner B.E."/>
            <person name="Liimatainen K."/>
            <person name="Lipzen A."/>
            <person name="Lukacs Z."/>
            <person name="Mihaltcheva S."/>
            <person name="Morgado L.N."/>
            <person name="Niskanen T."/>
            <person name="Noordeloos M.E."/>
            <person name="Ohm R.A."/>
            <person name="Ortiz-Santana B."/>
            <person name="Ovrebo C."/>
            <person name="Racz N."/>
            <person name="Riley R."/>
            <person name="Savchenko A."/>
            <person name="Shiryaev A."/>
            <person name="Soop K."/>
            <person name="Spirin V."/>
            <person name="Szebenyi C."/>
            <person name="Tomsovsky M."/>
            <person name="Tulloss R.E."/>
            <person name="Uehling J."/>
            <person name="Grigoriev I.V."/>
            <person name="Vagvolgyi C."/>
            <person name="Papp T."/>
            <person name="Martin F.M."/>
            <person name="Miettinen O."/>
            <person name="Hibbett D.S."/>
            <person name="Nagy L.G."/>
        </authorList>
    </citation>
    <scope>NUCLEOTIDE SEQUENCE [LARGE SCALE GENOMIC DNA]</scope>
    <source>
        <strain evidence="3 4">FP101781</strain>
    </source>
</reference>
<keyword evidence="1" id="KW-0472">Membrane</keyword>
<name>A0A4Y7TB71_COPMI</name>
<dbReference type="PANTHER" id="PTHR36124:SF1">
    <property type="entry name" value="ER-BOUND OXYGENASE MPAB_MPAB'_RUBBER OXYGENASE CATALYTIC DOMAIN-CONTAINING PROTEIN"/>
    <property type="match status" value="1"/>
</dbReference>
<keyword evidence="1" id="KW-1133">Transmembrane helix</keyword>
<evidence type="ECO:0000313" key="3">
    <source>
        <dbReference type="EMBL" id="TEB31416.1"/>
    </source>
</evidence>
<feature type="domain" description="ER-bound oxygenase mpaB/mpaB'/Rubber oxygenase catalytic" evidence="2">
    <location>
        <begin position="163"/>
        <end position="301"/>
    </location>
</feature>
<dbReference type="EMBL" id="QPFP01000019">
    <property type="protein sequence ID" value="TEB31416.1"/>
    <property type="molecule type" value="Genomic_DNA"/>
</dbReference>
<feature type="transmembrane region" description="Helical" evidence="1">
    <location>
        <begin position="12"/>
        <end position="32"/>
    </location>
</feature>
<comment type="caution">
    <text evidence="3">The sequence shown here is derived from an EMBL/GenBank/DDBJ whole genome shotgun (WGS) entry which is preliminary data.</text>
</comment>
<keyword evidence="4" id="KW-1185">Reference proteome</keyword>
<dbReference type="PANTHER" id="PTHR36124">
    <property type="match status" value="1"/>
</dbReference>
<gene>
    <name evidence="3" type="ORF">FA13DRAFT_1688121</name>
</gene>
<dbReference type="GO" id="GO:0016491">
    <property type="term" value="F:oxidoreductase activity"/>
    <property type="evidence" value="ECO:0007669"/>
    <property type="project" value="InterPro"/>
</dbReference>
<evidence type="ECO:0000256" key="1">
    <source>
        <dbReference type="SAM" id="Phobius"/>
    </source>
</evidence>
<dbReference type="InterPro" id="IPR046366">
    <property type="entry name" value="MPAB"/>
</dbReference>
<dbReference type="OrthoDB" id="545169at2759"/>
<organism evidence="3 4">
    <name type="scientific">Coprinellus micaceus</name>
    <name type="common">Glistening ink-cap mushroom</name>
    <name type="synonym">Coprinus micaceus</name>
    <dbReference type="NCBI Taxonomy" id="71717"/>
    <lineage>
        <taxon>Eukaryota</taxon>
        <taxon>Fungi</taxon>
        <taxon>Dikarya</taxon>
        <taxon>Basidiomycota</taxon>
        <taxon>Agaricomycotina</taxon>
        <taxon>Agaricomycetes</taxon>
        <taxon>Agaricomycetidae</taxon>
        <taxon>Agaricales</taxon>
        <taxon>Agaricineae</taxon>
        <taxon>Psathyrellaceae</taxon>
        <taxon>Coprinellus</taxon>
    </lineage>
</organism>
<evidence type="ECO:0000259" key="2">
    <source>
        <dbReference type="Pfam" id="PF09995"/>
    </source>
</evidence>
<dbReference type="InterPro" id="IPR018713">
    <property type="entry name" value="MPAB/Lcp_cat_dom"/>
</dbReference>